<name>A0AAV6PJ41_SOLSE</name>
<dbReference type="Proteomes" id="UP000693946">
    <property type="component" value="Unassembled WGS sequence"/>
</dbReference>
<reference evidence="1 2" key="1">
    <citation type="journal article" date="2021" name="Sci. Rep.">
        <title>Chromosome anchoring in Senegalese sole (Solea senegalensis) reveals sex-associated markers and genome rearrangements in flatfish.</title>
        <authorList>
            <person name="Guerrero-Cozar I."/>
            <person name="Gomez-Garrido J."/>
            <person name="Berbel C."/>
            <person name="Martinez-Blanch J.F."/>
            <person name="Alioto T."/>
            <person name="Claros M.G."/>
            <person name="Gagnaire P.A."/>
            <person name="Manchado M."/>
        </authorList>
    </citation>
    <scope>NUCLEOTIDE SEQUENCE [LARGE SCALE GENOMIC DNA]</scope>
    <source>
        <strain evidence="1">Sse05_10M</strain>
    </source>
</reference>
<dbReference type="AlphaFoldDB" id="A0AAV6PJ41"/>
<evidence type="ECO:0008006" key="3">
    <source>
        <dbReference type="Google" id="ProtNLM"/>
    </source>
</evidence>
<keyword evidence="2" id="KW-1185">Reference proteome</keyword>
<protein>
    <recommendedName>
        <fullName evidence="3">UDENN domain-containing protein</fullName>
    </recommendedName>
</protein>
<dbReference type="EMBL" id="JAGKHQ010000494">
    <property type="protein sequence ID" value="KAG7467802.1"/>
    <property type="molecule type" value="Genomic_DNA"/>
</dbReference>
<gene>
    <name evidence="1" type="ORF">JOB18_013022</name>
</gene>
<evidence type="ECO:0000313" key="1">
    <source>
        <dbReference type="EMBL" id="KAG7467802.1"/>
    </source>
</evidence>
<comment type="caution">
    <text evidence="1">The sequence shown here is derived from an EMBL/GenBank/DDBJ whole genome shotgun (WGS) entry which is preliminary data.</text>
</comment>
<accession>A0AAV6PJ41</accession>
<evidence type="ECO:0000313" key="2">
    <source>
        <dbReference type="Proteomes" id="UP000693946"/>
    </source>
</evidence>
<proteinExistence type="predicted"/>
<sequence length="232" mass="26161">MRFLDSSCVRFWPDSSACSDPRSSTDSSVCSLDSSCVPQTFVPQTLLARSSTPRTHTPRAPHLFYAFHRPFRAPQTLSAPQTLPRSTDSLAYSRTSRFQTLMFPGPSAVYRLFYAVPDSSGVPRLFCCSTETPSCCSGDSFCAFPDSLMFHRLLMFPDAHGSMTLLLQTPSHVFHRLMQVLQIPSHAVPQTLHGSPDSFARFHRLFYVFHRLFCVFHRLFCVFPGLFCVFPG</sequence>
<organism evidence="1 2">
    <name type="scientific">Solea senegalensis</name>
    <name type="common">Senegalese sole</name>
    <dbReference type="NCBI Taxonomy" id="28829"/>
    <lineage>
        <taxon>Eukaryota</taxon>
        <taxon>Metazoa</taxon>
        <taxon>Chordata</taxon>
        <taxon>Craniata</taxon>
        <taxon>Vertebrata</taxon>
        <taxon>Euteleostomi</taxon>
        <taxon>Actinopterygii</taxon>
        <taxon>Neopterygii</taxon>
        <taxon>Teleostei</taxon>
        <taxon>Neoteleostei</taxon>
        <taxon>Acanthomorphata</taxon>
        <taxon>Carangaria</taxon>
        <taxon>Pleuronectiformes</taxon>
        <taxon>Pleuronectoidei</taxon>
        <taxon>Soleidae</taxon>
        <taxon>Solea</taxon>
    </lineage>
</organism>